<evidence type="ECO:0000313" key="2">
    <source>
        <dbReference type="EMBL" id="GFE53194.1"/>
    </source>
</evidence>
<reference evidence="2" key="1">
    <citation type="submission" date="2019-12" db="EMBL/GenBank/DDBJ databases">
        <title>Genome sequence of Babesia ovis.</title>
        <authorList>
            <person name="Yamagishi J."/>
            <person name="Sevinc F."/>
            <person name="Xuan X."/>
        </authorList>
    </citation>
    <scope>NUCLEOTIDE SEQUENCE</scope>
    <source>
        <strain evidence="2">Selcuk</strain>
    </source>
</reference>
<feature type="compositionally biased region" description="Polar residues" evidence="1">
    <location>
        <begin position="114"/>
        <end position="134"/>
    </location>
</feature>
<dbReference type="GO" id="GO:0000785">
    <property type="term" value="C:chromatin"/>
    <property type="evidence" value="ECO:0007669"/>
    <property type="project" value="TreeGrafter"/>
</dbReference>
<dbReference type="PANTHER" id="PTHR13831:SF0">
    <property type="entry name" value="PROTEIN HIRA"/>
    <property type="match status" value="1"/>
</dbReference>
<dbReference type="Proteomes" id="UP001057455">
    <property type="component" value="Unassembled WGS sequence"/>
</dbReference>
<dbReference type="InterPro" id="IPR031120">
    <property type="entry name" value="HIR1-like"/>
</dbReference>
<dbReference type="GO" id="GO:0005634">
    <property type="term" value="C:nucleus"/>
    <property type="evidence" value="ECO:0007669"/>
    <property type="project" value="InterPro"/>
</dbReference>
<dbReference type="Gene3D" id="2.130.10.10">
    <property type="entry name" value="YVTN repeat-like/Quinoprotein amine dehydrogenase"/>
    <property type="match status" value="2"/>
</dbReference>
<dbReference type="InterPro" id="IPR036322">
    <property type="entry name" value="WD40_repeat_dom_sf"/>
</dbReference>
<gene>
    <name evidence="2" type="ORF">BaOVIS_005980</name>
</gene>
<protein>
    <submittedName>
        <fullName evidence="2">WD G-beta repeat-containing protein protein</fullName>
    </submittedName>
</protein>
<dbReference type="Pfam" id="PF00400">
    <property type="entry name" value="WD40"/>
    <property type="match status" value="1"/>
</dbReference>
<dbReference type="InterPro" id="IPR001680">
    <property type="entry name" value="WD40_rpt"/>
</dbReference>
<keyword evidence="3" id="KW-1185">Reference proteome</keyword>
<organism evidence="2 3">
    <name type="scientific">Babesia ovis</name>
    <dbReference type="NCBI Taxonomy" id="5869"/>
    <lineage>
        <taxon>Eukaryota</taxon>
        <taxon>Sar</taxon>
        <taxon>Alveolata</taxon>
        <taxon>Apicomplexa</taxon>
        <taxon>Aconoidasida</taxon>
        <taxon>Piroplasmida</taxon>
        <taxon>Babesiidae</taxon>
        <taxon>Babesia</taxon>
    </lineage>
</organism>
<dbReference type="PANTHER" id="PTHR13831">
    <property type="entry name" value="MEMBER OF THE HIR1 FAMILY OF WD-REPEAT PROTEINS"/>
    <property type="match status" value="1"/>
</dbReference>
<evidence type="ECO:0000313" key="3">
    <source>
        <dbReference type="Proteomes" id="UP001057455"/>
    </source>
</evidence>
<feature type="region of interest" description="Disordered" evidence="1">
    <location>
        <begin position="831"/>
        <end position="864"/>
    </location>
</feature>
<dbReference type="GO" id="GO:0006338">
    <property type="term" value="P:chromatin remodeling"/>
    <property type="evidence" value="ECO:0007669"/>
    <property type="project" value="TreeGrafter"/>
</dbReference>
<name>A0A9W5T873_BABOV</name>
<comment type="caution">
    <text evidence="2">The sequence shown here is derived from an EMBL/GenBank/DDBJ whole genome shotgun (WGS) entry which is preliminary data.</text>
</comment>
<dbReference type="GO" id="GO:0000417">
    <property type="term" value="C:HIR complex"/>
    <property type="evidence" value="ECO:0007669"/>
    <property type="project" value="TreeGrafter"/>
</dbReference>
<dbReference type="OrthoDB" id="1741719at2759"/>
<sequence length="1564" mass="172667">MRISRVSECAGSRGSLSAVDFQPHAQQRNVHRLATASATEVQIWALWREESTSKPSTLRCLCLHTFRGHSPYEIATARWSPNGRYLASTDAGGVTHILERSEDKTRLLESSLGDLQTDQVNEPTSSQEATNTAPETKETRKYTFKYDGTASKRKQSAGGTSSTRISFDSQSVKREVVKPLTVDKSGGNFEMWTSIQSFRCPSSMGQLFDLSWAPDNRSIVGGGLNGQVAVFDIVTKQVVAKFDVFGGNVTDAVPRGSGYIKSVAWDPMTLHIAVQTSGREISIWRRSPPHPEGSPHKWTFKCVFSDVELFKKSQCDVLGGSRISWAPNGQLVAFPSAGGSHLNFAACFEVVHEDLSRQKSLFRDGKLNIHELQFAYDTADHMIREDAMLLHGHQSRIRNVRFSQDLLISHKRGLSKGSANSKLDRFLLYAQSSDDGVISIWRFKQTSNWHSNYKNEAQCLCVIQNASDEQSSLEDLAWGNNGKWLAVAASQGGLILVEFNDEETSTRYYKNWIDGLEIEDTPEISLSFLGKVDHYLATKAQQNGTESLMNSQYGSQPTGKPNQQCFGLIPLSGSASHRSTVVKLHEEHVYDTGHRIDITSPVNGVGDNLIANYRLFFRACVASKLRVIEKLHIWLVCVSMKSLEAIVSAYTVVISVIANMKSNFMVARLPTKCSGRGRFAIYSGTADHCSGVMDAYSGTHTTESDIAGTMADVYMDSVLCIRPCPAYSRKIRILCVDPVMTTSDINQGVMIPRPSPAYCVIPGVEMCSSVDVSSPTVPVSRRRCTNGTSSKPAALIQPAGSGINRFTNGSGYSEMKTSNTGEILPQVIPNITDDRDKNSTGNDAKPSTNVTRRATRQSDDSKHADDRGIDIWLNMDYSQCMDKVISYWKAQKVESLGDLGNEQMYDTGIGRLHSESTSPGEQKSLTNGSIPLEFEIAPKKVKHCPVAPDTNVEMPSVMDSTDSATLLADGTESILSLQKLTNGTLSPPFGASIVEQRASSNVGMDTPTLEPRLAADVEPCVTSFFTIPNVQPSLTETVCLSRERYKIFALNDTHGNQSAVVSCLYADDNGVMRVQWMKNISVGYVTHLCTLKELGLILIVSQLGYSEDGKGLKRLKDYGESLNGFPIRNGMDNSFTNGSSTTFLTLMGIRNGGVRMYAKPLPNFNVATVNPYISGGCAYLIFTGTNDMVAVYTLGSTNLCGLSHFRQLFASQITMFMDEPSTEVLQLQLLNVTQNAAMYIKENELQHILATTDSAITPLNDVATTEYENGFKDTNFIALLVYMQHRKVYVITQQYKPFRIDVSSRISDMPNSAVGNALSLQSIKEFYSLQVEPNFESNGQSDAIFKHVISRLVGTLQLNPLLKEQWIPSTQSSTTYDELSSDYTVTEQLLASALIIGSKSEYVLQFYEYIHGLFGHLRVSRLCDVITMLFKSSVEWNTKDWGELPIELSAFDARMMYTIGLDVEAILSGFVMPLMQSLYWALVDECDSRNVSKPPHGQDCPSNTKDGDCHRYCVDLSVPCPIDRARSVIANKGITNDAQLLKIHKMCTTLLRNVGVWKKVLANA</sequence>
<feature type="compositionally biased region" description="Polar residues" evidence="1">
    <location>
        <begin position="157"/>
        <end position="168"/>
    </location>
</feature>
<dbReference type="InterPro" id="IPR015943">
    <property type="entry name" value="WD40/YVTN_repeat-like_dom_sf"/>
</dbReference>
<feature type="region of interest" description="Disordered" evidence="1">
    <location>
        <begin position="114"/>
        <end position="168"/>
    </location>
</feature>
<dbReference type="EMBL" id="BLIY01000006">
    <property type="protein sequence ID" value="GFE53194.1"/>
    <property type="molecule type" value="Genomic_DNA"/>
</dbReference>
<dbReference type="SUPFAM" id="SSF50978">
    <property type="entry name" value="WD40 repeat-like"/>
    <property type="match status" value="1"/>
</dbReference>
<evidence type="ECO:0000256" key="1">
    <source>
        <dbReference type="SAM" id="MobiDB-lite"/>
    </source>
</evidence>
<feature type="region of interest" description="Disordered" evidence="1">
    <location>
        <begin position="778"/>
        <end position="800"/>
    </location>
</feature>
<feature type="compositionally biased region" description="Polar residues" evidence="1">
    <location>
        <begin position="839"/>
        <end position="852"/>
    </location>
</feature>
<dbReference type="GO" id="GO:0006351">
    <property type="term" value="P:DNA-templated transcription"/>
    <property type="evidence" value="ECO:0007669"/>
    <property type="project" value="InterPro"/>
</dbReference>
<dbReference type="GO" id="GO:0031491">
    <property type="term" value="F:nucleosome binding"/>
    <property type="evidence" value="ECO:0007669"/>
    <property type="project" value="TreeGrafter"/>
</dbReference>
<dbReference type="SMART" id="SM00320">
    <property type="entry name" value="WD40"/>
    <property type="match status" value="6"/>
</dbReference>
<proteinExistence type="predicted"/>
<accession>A0A9W5T873</accession>